<sequence length="330" mass="36339">MPSQSPPFSDHPRCTVTGEPRHVGVEIELAGLGVEALSSLVAASVDGRVERLSRYEHRIIGDARGDWGVELDFAFLKRRGRRSGNDGVPEDALEAMIRLGAEQLVPVEVVSPPLPIDELGGVDRLIESLRRAGARGTGDGLTYAFGLQLNPELPALDATTVTRYLQAFLCLHDWLKERARVDLTRRLTAYIDPFPRDYVRRVIDPGYTPGLATLADDYLAANPSRNRALDLLPLLAHIDRERVRAAVDDPRIKPRPALHYRLPNSEVGRPGWGIMAAWADWLAVERLAADPSRLAGVCTAYAEHLDQPLSGLVHPWSEQAGTWLDVPDAP</sequence>
<name>A0A5B8RBW2_9ZZZZ</name>
<proteinExistence type="predicted"/>
<reference evidence="1" key="1">
    <citation type="submission" date="2019-06" db="EMBL/GenBank/DDBJ databases">
        <authorList>
            <person name="Murdoch R.W."/>
            <person name="Fathepure B."/>
        </authorList>
    </citation>
    <scope>NUCLEOTIDE SEQUENCE</scope>
</reference>
<dbReference type="AlphaFoldDB" id="A0A5B8RBW2"/>
<evidence type="ECO:0000313" key="1">
    <source>
        <dbReference type="EMBL" id="QEA04872.1"/>
    </source>
</evidence>
<dbReference type="EMBL" id="MN079090">
    <property type="protein sequence ID" value="QEA04872.1"/>
    <property type="molecule type" value="Genomic_DNA"/>
</dbReference>
<gene>
    <name evidence="1" type="ORF">KBTEX_01189</name>
</gene>
<evidence type="ECO:0008006" key="2">
    <source>
        <dbReference type="Google" id="ProtNLM"/>
    </source>
</evidence>
<accession>A0A5B8RBW2</accession>
<protein>
    <recommendedName>
        <fullName evidence="2">Alpha-L-fucosidase</fullName>
    </recommendedName>
</protein>
<organism evidence="1">
    <name type="scientific">uncultured organism</name>
    <dbReference type="NCBI Taxonomy" id="155900"/>
    <lineage>
        <taxon>unclassified sequences</taxon>
        <taxon>environmental samples</taxon>
    </lineage>
</organism>
<dbReference type="Pfam" id="PF12224">
    <property type="entry name" value="Amidoligase_2"/>
    <property type="match status" value="1"/>
</dbReference>
<dbReference type="InterPro" id="IPR022025">
    <property type="entry name" value="Amidoligase_2"/>
</dbReference>